<dbReference type="PROSITE" id="PS00135">
    <property type="entry name" value="TRYPSIN_SER"/>
    <property type="match status" value="1"/>
</dbReference>
<dbReference type="FunFam" id="2.40.10.10:FF:000120">
    <property type="entry name" value="Putative serine protease"/>
    <property type="match status" value="1"/>
</dbReference>
<dbReference type="PROSITE" id="PS50240">
    <property type="entry name" value="TRYPSIN_DOM"/>
    <property type="match status" value="1"/>
</dbReference>
<dbReference type="GO" id="GO:0042381">
    <property type="term" value="P:hemolymph coagulation"/>
    <property type="evidence" value="ECO:0007669"/>
    <property type="project" value="UniProtKB-KW"/>
</dbReference>
<keyword evidence="6 10" id="KW-0720">Serine protease</keyword>
<proteinExistence type="predicted"/>
<keyword evidence="3 11" id="KW-0732">Signal</keyword>
<dbReference type="PANTHER" id="PTHR24252:SF7">
    <property type="entry name" value="HYALIN"/>
    <property type="match status" value="1"/>
</dbReference>
<keyword evidence="2 10" id="KW-0645">Protease</keyword>
<organism evidence="13 14">
    <name type="scientific">Hyalella azteca</name>
    <name type="common">Amphipod</name>
    <dbReference type="NCBI Taxonomy" id="294128"/>
    <lineage>
        <taxon>Eukaryota</taxon>
        <taxon>Metazoa</taxon>
        <taxon>Ecdysozoa</taxon>
        <taxon>Arthropoda</taxon>
        <taxon>Crustacea</taxon>
        <taxon>Multicrustacea</taxon>
        <taxon>Malacostraca</taxon>
        <taxon>Eumalacostraca</taxon>
        <taxon>Peracarida</taxon>
        <taxon>Amphipoda</taxon>
        <taxon>Senticaudata</taxon>
        <taxon>Talitrida</taxon>
        <taxon>Talitroidea</taxon>
        <taxon>Hyalellidae</taxon>
        <taxon>Hyalella</taxon>
    </lineage>
</organism>
<evidence type="ECO:0000256" key="3">
    <source>
        <dbReference type="ARBA" id="ARBA00022729"/>
    </source>
</evidence>
<dbReference type="PANTHER" id="PTHR24252">
    <property type="entry name" value="ACROSIN-RELATED"/>
    <property type="match status" value="1"/>
</dbReference>
<dbReference type="GeneID" id="108680880"/>
<dbReference type="PROSITE" id="PS00134">
    <property type="entry name" value="TRYPSIN_HIS"/>
    <property type="match status" value="1"/>
</dbReference>
<evidence type="ECO:0000256" key="6">
    <source>
        <dbReference type="ARBA" id="ARBA00022825"/>
    </source>
</evidence>
<dbReference type="PRINTS" id="PR00722">
    <property type="entry name" value="CHYMOTRYPSIN"/>
</dbReference>
<dbReference type="SMART" id="SM00020">
    <property type="entry name" value="Tryp_SPc"/>
    <property type="match status" value="1"/>
</dbReference>
<dbReference type="Pfam" id="PF00089">
    <property type="entry name" value="Trypsin"/>
    <property type="match status" value="1"/>
</dbReference>
<feature type="chain" id="PRO_5034138564" description="limulus clotting factor C" evidence="11">
    <location>
        <begin position="25"/>
        <end position="359"/>
    </location>
</feature>
<evidence type="ECO:0000313" key="13">
    <source>
        <dbReference type="Proteomes" id="UP000694843"/>
    </source>
</evidence>
<gene>
    <name evidence="14" type="primary">LOC108680880</name>
</gene>
<keyword evidence="1" id="KW-0768">Sushi</keyword>
<sequence length="359" mass="37685">MSCIYRKYAIIVIALFLAQGPALGQQFDGRSSVGQPCLRGDGFGGVCTPLPLCLKKGGTVEGAGSVRLCPYSAVGGAVVCCRSSAPTVAARKCQEWESGGSSGILASDVTVPHIVGGEEAVPGQFPHIVSLLQQQRDGRVRHVCGGALVDPLYVVTAAHCVAGYENNFEVRVGAHDLSDPNEPGSSRLSVLQVIVHQGYQPPGRYHDIAILRLSDKVPITRTQRPVCLPYRAAPLRPGDALTVAGWGHQDGGSVSSRLRVATLGYVDQATCNARWDGRAGAVYPSGATNTLLCAAAPGRDACKGDSGGPLMRKEEGREVVTLLGVVSQGLGCAGEVPGTYTRVQAYLDWIVDTIWPAEP</sequence>
<dbReference type="GO" id="GO:0016853">
    <property type="term" value="F:isomerase activity"/>
    <property type="evidence" value="ECO:0007669"/>
    <property type="project" value="UniProtKB-KW"/>
</dbReference>
<dbReference type="InterPro" id="IPR001314">
    <property type="entry name" value="Peptidase_S1A"/>
</dbReference>
<feature type="signal peptide" evidence="11">
    <location>
        <begin position="1"/>
        <end position="24"/>
    </location>
</feature>
<keyword evidence="4 10" id="KW-0378">Hydrolase</keyword>
<dbReference type="AlphaFoldDB" id="A0A8B7PID7"/>
<dbReference type="InterPro" id="IPR009003">
    <property type="entry name" value="Peptidase_S1_PA"/>
</dbReference>
<dbReference type="RefSeq" id="XP_018025287.1">
    <property type="nucleotide sequence ID" value="XM_018169798.1"/>
</dbReference>
<dbReference type="Gene3D" id="2.40.10.10">
    <property type="entry name" value="Trypsin-like serine proteases"/>
    <property type="match status" value="1"/>
</dbReference>
<dbReference type="GO" id="GO:0004252">
    <property type="term" value="F:serine-type endopeptidase activity"/>
    <property type="evidence" value="ECO:0007669"/>
    <property type="project" value="InterPro"/>
</dbReference>
<name>A0A8B7PID7_HYAAZ</name>
<dbReference type="GO" id="GO:0006508">
    <property type="term" value="P:proteolysis"/>
    <property type="evidence" value="ECO:0007669"/>
    <property type="project" value="UniProtKB-KW"/>
</dbReference>
<dbReference type="CDD" id="cd00190">
    <property type="entry name" value="Tryp_SPc"/>
    <property type="match status" value="1"/>
</dbReference>
<protein>
    <recommendedName>
        <fullName evidence="9">limulus clotting factor C</fullName>
        <ecNumber evidence="9">3.4.21.84</ecNumber>
    </recommendedName>
</protein>
<evidence type="ECO:0000256" key="10">
    <source>
        <dbReference type="RuleBase" id="RU363034"/>
    </source>
</evidence>
<dbReference type="EC" id="3.4.21.84" evidence="9"/>
<evidence type="ECO:0000313" key="14">
    <source>
        <dbReference type="RefSeq" id="XP_018025287.1"/>
    </source>
</evidence>
<evidence type="ECO:0000256" key="9">
    <source>
        <dbReference type="ARBA" id="ARBA00066707"/>
    </source>
</evidence>
<dbReference type="SUPFAM" id="SSF50494">
    <property type="entry name" value="Trypsin-like serine proteases"/>
    <property type="match status" value="1"/>
</dbReference>
<dbReference type="InterPro" id="IPR043504">
    <property type="entry name" value="Peptidase_S1_PA_chymotrypsin"/>
</dbReference>
<dbReference type="InterPro" id="IPR001254">
    <property type="entry name" value="Trypsin_dom"/>
</dbReference>
<feature type="domain" description="Peptidase S1" evidence="12">
    <location>
        <begin position="114"/>
        <end position="355"/>
    </location>
</feature>
<evidence type="ECO:0000256" key="11">
    <source>
        <dbReference type="SAM" id="SignalP"/>
    </source>
</evidence>
<evidence type="ECO:0000259" key="12">
    <source>
        <dbReference type="PROSITE" id="PS50240"/>
    </source>
</evidence>
<evidence type="ECO:0000256" key="5">
    <source>
        <dbReference type="ARBA" id="ARBA00022820"/>
    </source>
</evidence>
<keyword evidence="5" id="KW-0353">Hemolymph clotting</keyword>
<keyword evidence="14" id="KW-0413">Isomerase</keyword>
<evidence type="ECO:0000256" key="7">
    <source>
        <dbReference type="ARBA" id="ARBA00023157"/>
    </source>
</evidence>
<reference evidence="14" key="1">
    <citation type="submission" date="2025-08" db="UniProtKB">
        <authorList>
            <consortium name="RefSeq"/>
        </authorList>
    </citation>
    <scope>IDENTIFICATION</scope>
    <source>
        <tissue evidence="14">Whole organism</tissue>
    </source>
</reference>
<evidence type="ECO:0000256" key="1">
    <source>
        <dbReference type="ARBA" id="ARBA00022659"/>
    </source>
</evidence>
<keyword evidence="7" id="KW-1015">Disulfide bond</keyword>
<dbReference type="InterPro" id="IPR033116">
    <property type="entry name" value="TRYPSIN_SER"/>
</dbReference>
<dbReference type="OrthoDB" id="6339870at2759"/>
<evidence type="ECO:0000256" key="2">
    <source>
        <dbReference type="ARBA" id="ARBA00022670"/>
    </source>
</evidence>
<dbReference type="InterPro" id="IPR018114">
    <property type="entry name" value="TRYPSIN_HIS"/>
</dbReference>
<comment type="catalytic activity">
    <reaction evidence="8">
        <text>Selective cleavage of 103-Arg-|-Ser-104 and 124-Ile-|-Ile-125 bonds in Limulus clotting factor B to form activated factor B. Cleavage of -Pro-Arg-|-Xaa- bonds in synthetic substrates.</text>
        <dbReference type="EC" id="3.4.21.84"/>
    </reaction>
</comment>
<accession>A0A8B7PID7</accession>
<dbReference type="Proteomes" id="UP000694843">
    <property type="component" value="Unplaced"/>
</dbReference>
<evidence type="ECO:0000256" key="8">
    <source>
        <dbReference type="ARBA" id="ARBA00052079"/>
    </source>
</evidence>
<evidence type="ECO:0000256" key="4">
    <source>
        <dbReference type="ARBA" id="ARBA00022801"/>
    </source>
</evidence>
<keyword evidence="13" id="KW-1185">Reference proteome</keyword>
<dbReference type="KEGG" id="hazt:108680880"/>